<geneLocation type="plasmid" evidence="3 4">
    <name>unnamed3</name>
</geneLocation>
<dbReference type="EMBL" id="CP095064">
    <property type="protein sequence ID" value="UOQ69143.1"/>
    <property type="molecule type" value="Genomic_DNA"/>
</dbReference>
<dbReference type="Proteomes" id="UP000830401">
    <property type="component" value="Plasmid unnamed3"/>
</dbReference>
<feature type="domain" description="DUF3592" evidence="2">
    <location>
        <begin position="33"/>
        <end position="99"/>
    </location>
</feature>
<evidence type="ECO:0000259" key="2">
    <source>
        <dbReference type="Pfam" id="PF12158"/>
    </source>
</evidence>
<accession>A0ABY4GE63</accession>
<evidence type="ECO:0000256" key="1">
    <source>
        <dbReference type="SAM" id="Phobius"/>
    </source>
</evidence>
<feature type="transmembrane region" description="Helical" evidence="1">
    <location>
        <begin position="105"/>
        <end position="125"/>
    </location>
</feature>
<reference evidence="3" key="1">
    <citation type="submission" date="2022-04" db="EMBL/GenBank/DDBJ databases">
        <title>Hymenobacter sp. isolated from the air.</title>
        <authorList>
            <person name="Won M."/>
            <person name="Lee C.-M."/>
            <person name="Woen H.-Y."/>
            <person name="Kwon S.-W."/>
        </authorList>
    </citation>
    <scope>NUCLEOTIDE SEQUENCE</scope>
    <source>
        <strain evidence="3">5420S-77</strain>
        <plasmid evidence="3">unnamed3</plasmid>
    </source>
</reference>
<keyword evidence="1" id="KW-0812">Transmembrane</keyword>
<protein>
    <submittedName>
        <fullName evidence="3">DUF3592 domain-containing protein</fullName>
    </submittedName>
</protein>
<dbReference type="RefSeq" id="WP_245126897.1">
    <property type="nucleotide sequence ID" value="NZ_CP095064.1"/>
</dbReference>
<evidence type="ECO:0000313" key="3">
    <source>
        <dbReference type="EMBL" id="UOQ69143.1"/>
    </source>
</evidence>
<organism evidence="3 4">
    <name type="scientific">Hymenobacter volaticus</name>
    <dbReference type="NCBI Taxonomy" id="2932254"/>
    <lineage>
        <taxon>Bacteria</taxon>
        <taxon>Pseudomonadati</taxon>
        <taxon>Bacteroidota</taxon>
        <taxon>Cytophagia</taxon>
        <taxon>Cytophagales</taxon>
        <taxon>Hymenobacteraceae</taxon>
        <taxon>Hymenobacter</taxon>
    </lineage>
</organism>
<evidence type="ECO:0000313" key="4">
    <source>
        <dbReference type="Proteomes" id="UP000830401"/>
    </source>
</evidence>
<keyword evidence="3" id="KW-0614">Plasmid</keyword>
<sequence length="128" mass="13999">MDYILYLAVGASVALFGWTASRALYLRWHGIATTGTITALVRTADGDGVSYAPRVAFFTQEGIRIEVTSSVSTQEAGDYFRVGQQVRIRYSPTNPSYFAIGGYEVTSVLFLLLFAGMAVGILWLLTRS</sequence>
<name>A0ABY4GE63_9BACT</name>
<dbReference type="Pfam" id="PF12158">
    <property type="entry name" value="DUF3592"/>
    <property type="match status" value="1"/>
</dbReference>
<keyword evidence="1" id="KW-0472">Membrane</keyword>
<keyword evidence="1" id="KW-1133">Transmembrane helix</keyword>
<gene>
    <name evidence="3" type="ORF">MUN86_25855</name>
</gene>
<keyword evidence="4" id="KW-1185">Reference proteome</keyword>
<proteinExistence type="predicted"/>
<dbReference type="InterPro" id="IPR021994">
    <property type="entry name" value="DUF3592"/>
</dbReference>